<name>A0AAU9IYK3_9CILI</name>
<proteinExistence type="predicted"/>
<accession>A0AAU9IYK3</accession>
<keyword evidence="2" id="KW-1185">Reference proteome</keyword>
<evidence type="ECO:0000313" key="2">
    <source>
        <dbReference type="Proteomes" id="UP001162131"/>
    </source>
</evidence>
<dbReference type="AlphaFoldDB" id="A0AAU9IYK3"/>
<dbReference type="Proteomes" id="UP001162131">
    <property type="component" value="Unassembled WGS sequence"/>
</dbReference>
<organism evidence="1 2">
    <name type="scientific">Blepharisma stoltei</name>
    <dbReference type="NCBI Taxonomy" id="1481888"/>
    <lineage>
        <taxon>Eukaryota</taxon>
        <taxon>Sar</taxon>
        <taxon>Alveolata</taxon>
        <taxon>Ciliophora</taxon>
        <taxon>Postciliodesmatophora</taxon>
        <taxon>Heterotrichea</taxon>
        <taxon>Heterotrichida</taxon>
        <taxon>Blepharismidae</taxon>
        <taxon>Blepharisma</taxon>
    </lineage>
</organism>
<protein>
    <submittedName>
        <fullName evidence="1">Uncharacterized protein</fullName>
    </submittedName>
</protein>
<evidence type="ECO:0000313" key="1">
    <source>
        <dbReference type="EMBL" id="CAG9314576.1"/>
    </source>
</evidence>
<gene>
    <name evidence="1" type="ORF">BSTOLATCC_MIC11577</name>
</gene>
<dbReference type="EMBL" id="CAJZBQ010000012">
    <property type="protein sequence ID" value="CAG9314576.1"/>
    <property type="molecule type" value="Genomic_DNA"/>
</dbReference>
<comment type="caution">
    <text evidence="1">The sequence shown here is derived from an EMBL/GenBank/DDBJ whole genome shotgun (WGS) entry which is preliminary data.</text>
</comment>
<reference evidence="1" key="1">
    <citation type="submission" date="2021-09" db="EMBL/GenBank/DDBJ databases">
        <authorList>
            <consortium name="AG Swart"/>
            <person name="Singh M."/>
            <person name="Singh A."/>
            <person name="Seah K."/>
            <person name="Emmerich C."/>
        </authorList>
    </citation>
    <scope>NUCLEOTIDE SEQUENCE</scope>
    <source>
        <strain evidence="1">ATCC30299</strain>
    </source>
</reference>
<sequence>MNDIEIVVENEIHTPCNSRDEKEEIDEAEMTTEIAMDSNTTKFNDVPTADISHTDTVNTDVFWRLTRGFSIRPRFDSATLNSALGRKIQEIKVTPIEVYEIELYDICRRFYKQESRHKISNKCILYVHHIYRLKSQEIELNEDDSRVTNQSLENLMSCHPRYWGDYSFYKETLALVSILAVKWKIVTLDNYNYRLKGRGLNIKLLDLNEMNSDMFTMETLWWANNIKTHPWVHAVGDELLQVAELLIKISPRILNELISCNQNCDFEAFPSISPFLAVKKPAIVKYTKVKPDFNINVMTYQRLKIKNRIFSLCLKDDESLKLKSIYGMIADFEMAYRKFEQDLMVFIIKTYQLTSKNLEESY</sequence>